<dbReference type="AlphaFoldDB" id="A0A7W8XA44"/>
<protein>
    <submittedName>
        <fullName evidence="1">Uncharacterized protein</fullName>
    </submittedName>
</protein>
<evidence type="ECO:0000313" key="1">
    <source>
        <dbReference type="EMBL" id="MBB5537321.1"/>
    </source>
</evidence>
<accession>A0A7W8XA44</accession>
<keyword evidence="2" id="KW-1185">Reference proteome</keyword>
<evidence type="ECO:0000313" key="2">
    <source>
        <dbReference type="Proteomes" id="UP000585507"/>
    </source>
</evidence>
<dbReference type="EMBL" id="JACHBK010000009">
    <property type="protein sequence ID" value="MBB5537321.1"/>
    <property type="molecule type" value="Genomic_DNA"/>
</dbReference>
<comment type="caution">
    <text evidence="1">The sequence shown here is derived from an EMBL/GenBank/DDBJ whole genome shotgun (WGS) entry which is preliminary data.</text>
</comment>
<reference evidence="1 2" key="1">
    <citation type="submission" date="2020-08" db="EMBL/GenBank/DDBJ databases">
        <title>Genomic Encyclopedia of Type Strains, Phase IV (KMG-V): Genome sequencing to study the core and pangenomes of soil and plant-associated prokaryotes.</title>
        <authorList>
            <person name="Whitman W."/>
        </authorList>
    </citation>
    <scope>NUCLEOTIDE SEQUENCE [LARGE SCALE GENOMIC DNA]</scope>
    <source>
        <strain evidence="1 2">SEMIA 4084</strain>
    </source>
</reference>
<organism evidence="1 2">
    <name type="scientific">Rhizobium giardinii</name>
    <dbReference type="NCBI Taxonomy" id="56731"/>
    <lineage>
        <taxon>Bacteria</taxon>
        <taxon>Pseudomonadati</taxon>
        <taxon>Pseudomonadota</taxon>
        <taxon>Alphaproteobacteria</taxon>
        <taxon>Hyphomicrobiales</taxon>
        <taxon>Rhizobiaceae</taxon>
        <taxon>Rhizobium/Agrobacterium group</taxon>
        <taxon>Rhizobium</taxon>
    </lineage>
</organism>
<gene>
    <name evidence="1" type="ORF">GGD55_004037</name>
</gene>
<dbReference type="Proteomes" id="UP000585507">
    <property type="component" value="Unassembled WGS sequence"/>
</dbReference>
<sequence>MALTQIQKEIMASIAGNRSDSSYIERRALSWLIPAARRCKS</sequence>
<name>A0A7W8XA44_9HYPH</name>
<proteinExistence type="predicted"/>